<dbReference type="GO" id="GO:0004810">
    <property type="term" value="F:CCA tRNA nucleotidyltransferase activity"/>
    <property type="evidence" value="ECO:0007669"/>
    <property type="project" value="InterPro"/>
</dbReference>
<evidence type="ECO:0000256" key="7">
    <source>
        <dbReference type="ARBA" id="ARBA00022800"/>
    </source>
</evidence>
<dbReference type="Gene3D" id="1.10.3090.10">
    <property type="entry name" value="cca-adding enzyme, domain 2"/>
    <property type="match status" value="1"/>
</dbReference>
<dbReference type="CDD" id="cd05398">
    <property type="entry name" value="NT_ClassII-CCAase"/>
    <property type="match status" value="1"/>
</dbReference>
<dbReference type="STRING" id="1821621.A8C75_04490"/>
<keyword evidence="8" id="KW-0067">ATP-binding</keyword>
<dbReference type="EMBL" id="CP015839">
    <property type="protein sequence ID" value="ANG65102.1"/>
    <property type="molecule type" value="Genomic_DNA"/>
</dbReference>
<protein>
    <submittedName>
        <fullName evidence="14">Uncharacterized protein</fullName>
    </submittedName>
</protein>
<evidence type="ECO:0000259" key="13">
    <source>
        <dbReference type="Pfam" id="PF12627"/>
    </source>
</evidence>
<accession>A0A1A9F4V5</accession>
<comment type="cofactor">
    <cofactor evidence="1">
        <name>Mg(2+)</name>
        <dbReference type="ChEBI" id="CHEBI:18420"/>
    </cofactor>
</comment>
<evidence type="ECO:0000256" key="11">
    <source>
        <dbReference type="RuleBase" id="RU003953"/>
    </source>
</evidence>
<dbReference type="SUPFAM" id="SSF81891">
    <property type="entry name" value="Poly A polymerase C-terminal region-like"/>
    <property type="match status" value="1"/>
</dbReference>
<evidence type="ECO:0000256" key="8">
    <source>
        <dbReference type="ARBA" id="ARBA00022840"/>
    </source>
</evidence>
<dbReference type="GO" id="GO:0003723">
    <property type="term" value="F:RNA binding"/>
    <property type="evidence" value="ECO:0007669"/>
    <property type="project" value="UniProtKB-KW"/>
</dbReference>
<dbReference type="KEGG" id="mars:A8C75_04490"/>
<dbReference type="GO" id="GO:0005524">
    <property type="term" value="F:ATP binding"/>
    <property type="evidence" value="ECO:0007669"/>
    <property type="project" value="UniProtKB-KW"/>
</dbReference>
<keyword evidence="3" id="KW-0819">tRNA processing</keyword>
<keyword evidence="5" id="KW-0479">Metal-binding</keyword>
<dbReference type="OrthoDB" id="9805698at2"/>
<keyword evidence="7" id="KW-0692">RNA repair</keyword>
<dbReference type="RefSeq" id="WP_067386987.1">
    <property type="nucleotide sequence ID" value="NZ_CP015839.1"/>
</dbReference>
<dbReference type="GO" id="GO:0042245">
    <property type="term" value="P:RNA repair"/>
    <property type="evidence" value="ECO:0007669"/>
    <property type="project" value="UniProtKB-KW"/>
</dbReference>
<keyword evidence="6" id="KW-0547">Nucleotide-binding</keyword>
<dbReference type="PANTHER" id="PTHR47545:SF1">
    <property type="entry name" value="MULTIFUNCTIONAL CCA PROTEIN"/>
    <property type="match status" value="1"/>
</dbReference>
<dbReference type="GO" id="GO:0001680">
    <property type="term" value="P:tRNA 3'-terminal CCA addition"/>
    <property type="evidence" value="ECO:0007669"/>
    <property type="project" value="InterPro"/>
</dbReference>
<evidence type="ECO:0000256" key="10">
    <source>
        <dbReference type="ARBA" id="ARBA00022884"/>
    </source>
</evidence>
<dbReference type="GO" id="GO:0046872">
    <property type="term" value="F:metal ion binding"/>
    <property type="evidence" value="ECO:0007669"/>
    <property type="project" value="UniProtKB-KW"/>
</dbReference>
<dbReference type="InterPro" id="IPR050124">
    <property type="entry name" value="tRNA_CCA-adding_enzyme"/>
</dbReference>
<dbReference type="InterPro" id="IPR032828">
    <property type="entry name" value="PolyA_RNA-bd"/>
</dbReference>
<sequence length="379" mass="41524">MQIYLVGGAVRDRLLGYPIYDRDWVVVGASAEQMIAQGYKPVGADFPVFIHPHSGEEYALARTERKSGHGYGGFVYYASPDVTLEQDLLRRDLTINAMAEAPDGSLSDPYGGQEDLQKRILRHVSPAFAEDPLRVLRVARFAARYAALGFSIADETLALMQQLSTDGELGYLSAERVWQEFDRALGEPSPAVFIDVLQRCGALDNLFGEFTALQGDPAWPALAALLPQLPSSCERFAVLCCAALRIASIEADASRQHIEALCLRLKAPKAFRDQALLVCAQYAGLLRLSQADGDTRLDVASGLDLLRRPERIASLARCFDTLAAWLNVDAPAAQHSLQALHEALTATAPAELMRQGFKGKALGQELKRRQRDACARIEL</sequence>
<feature type="domain" description="Poly A polymerase head" evidence="12">
    <location>
        <begin position="3"/>
        <end position="122"/>
    </location>
</feature>
<evidence type="ECO:0000259" key="12">
    <source>
        <dbReference type="Pfam" id="PF01743"/>
    </source>
</evidence>
<evidence type="ECO:0000256" key="3">
    <source>
        <dbReference type="ARBA" id="ARBA00022694"/>
    </source>
</evidence>
<dbReference type="PIRSF" id="PIRSF000813">
    <property type="entry name" value="CCA_bact"/>
    <property type="match status" value="1"/>
</dbReference>
<keyword evidence="2 11" id="KW-0808">Transferase</keyword>
<name>A0A1A9F4V5_9GAMM</name>
<reference evidence="14 15" key="2">
    <citation type="journal article" date="2018" name="Int. J. Syst. Evol. Microbiol.">
        <title>Marinobacterium aestuarii sp. nov., a benzene-degrading marine bacterium isolated from estuary sediment.</title>
        <authorList>
            <person name="Bae S.S."/>
            <person name="Jung J."/>
            <person name="Chung D."/>
            <person name="Baek K."/>
        </authorList>
    </citation>
    <scope>NUCLEOTIDE SEQUENCE [LARGE SCALE GENOMIC DNA]</scope>
    <source>
        <strain evidence="14 15">ST58-10</strain>
    </source>
</reference>
<reference evidence="15" key="1">
    <citation type="submission" date="2016-05" db="EMBL/GenBank/DDBJ databases">
        <authorList>
            <person name="Baek K."/>
            <person name="Yang S.-J."/>
        </authorList>
    </citation>
    <scope>NUCLEOTIDE SEQUENCE [LARGE SCALE GENOMIC DNA]</scope>
    <source>
        <strain evidence="15">ST58-10</strain>
    </source>
</reference>
<dbReference type="SUPFAM" id="SSF81301">
    <property type="entry name" value="Nucleotidyltransferase"/>
    <property type="match status" value="1"/>
</dbReference>
<evidence type="ECO:0000313" key="15">
    <source>
        <dbReference type="Proteomes" id="UP000078070"/>
    </source>
</evidence>
<gene>
    <name evidence="14" type="ORF">A8C75_04490</name>
</gene>
<dbReference type="Pfam" id="PF01743">
    <property type="entry name" value="PolyA_pol"/>
    <property type="match status" value="1"/>
</dbReference>
<keyword evidence="15" id="KW-1185">Reference proteome</keyword>
<evidence type="ECO:0000256" key="5">
    <source>
        <dbReference type="ARBA" id="ARBA00022723"/>
    </source>
</evidence>
<organism evidence="14 15">
    <name type="scientific">Marinobacterium aestuarii</name>
    <dbReference type="NCBI Taxonomy" id="1821621"/>
    <lineage>
        <taxon>Bacteria</taxon>
        <taxon>Pseudomonadati</taxon>
        <taxon>Pseudomonadota</taxon>
        <taxon>Gammaproteobacteria</taxon>
        <taxon>Oceanospirillales</taxon>
        <taxon>Oceanospirillaceae</taxon>
        <taxon>Marinobacterium</taxon>
    </lineage>
</organism>
<evidence type="ECO:0000313" key="14">
    <source>
        <dbReference type="EMBL" id="ANG65102.1"/>
    </source>
</evidence>
<evidence type="ECO:0000256" key="4">
    <source>
        <dbReference type="ARBA" id="ARBA00022695"/>
    </source>
</evidence>
<dbReference type="InterPro" id="IPR002646">
    <property type="entry name" value="PolA_pol_head_dom"/>
</dbReference>
<dbReference type="Gene3D" id="3.30.460.10">
    <property type="entry name" value="Beta Polymerase, domain 2"/>
    <property type="match status" value="1"/>
</dbReference>
<evidence type="ECO:0000256" key="2">
    <source>
        <dbReference type="ARBA" id="ARBA00022679"/>
    </source>
</evidence>
<dbReference type="InterPro" id="IPR043519">
    <property type="entry name" value="NT_sf"/>
</dbReference>
<keyword evidence="4" id="KW-0548">Nucleotidyltransferase</keyword>
<evidence type="ECO:0000256" key="6">
    <source>
        <dbReference type="ARBA" id="ARBA00022741"/>
    </source>
</evidence>
<keyword evidence="9" id="KW-0460">Magnesium</keyword>
<evidence type="ECO:0000256" key="1">
    <source>
        <dbReference type="ARBA" id="ARBA00001946"/>
    </source>
</evidence>
<dbReference type="InterPro" id="IPR012006">
    <property type="entry name" value="CCA_bact"/>
</dbReference>
<dbReference type="Pfam" id="PF12627">
    <property type="entry name" value="PolyA_pol_RNAbd"/>
    <property type="match status" value="1"/>
</dbReference>
<dbReference type="Proteomes" id="UP000078070">
    <property type="component" value="Chromosome"/>
</dbReference>
<keyword evidence="10 11" id="KW-0694">RNA-binding</keyword>
<dbReference type="PANTHER" id="PTHR47545">
    <property type="entry name" value="MULTIFUNCTIONAL CCA PROTEIN"/>
    <property type="match status" value="1"/>
</dbReference>
<evidence type="ECO:0000256" key="9">
    <source>
        <dbReference type="ARBA" id="ARBA00022842"/>
    </source>
</evidence>
<comment type="similarity">
    <text evidence="11">Belongs to the tRNA nucleotidyltransferase/poly(A) polymerase family.</text>
</comment>
<proteinExistence type="inferred from homology"/>
<dbReference type="AlphaFoldDB" id="A0A1A9F4V5"/>
<feature type="domain" description="tRNA nucleotidyltransferase/poly(A) polymerase RNA and SrmB- binding" evidence="13">
    <location>
        <begin position="149"/>
        <end position="211"/>
    </location>
</feature>